<sequence>MEQTRSFTAERDKSFASRFTVSRDLERSHSRSTGDYTAAPEDWVTAKELEEQLDAEKEGALLVPQKTINLIGAEVAATEGDRAYGWTITPKHSRRTYFLRAKSEAEQQGWMLAICEAQLSSRDHASNACVVQ</sequence>
<dbReference type="InterPro" id="IPR011993">
    <property type="entry name" value="PH-like_dom_sf"/>
</dbReference>
<comment type="caution">
    <text evidence="2">The sequence shown here is derived from an EMBL/GenBank/DDBJ whole genome shotgun (WGS) entry which is preliminary data.</text>
</comment>
<dbReference type="Gene3D" id="2.30.29.30">
    <property type="entry name" value="Pleckstrin-homology domain (PH domain)/Phosphotyrosine-binding domain (PTB)"/>
    <property type="match status" value="1"/>
</dbReference>
<dbReference type="Pfam" id="PF00169">
    <property type="entry name" value="PH"/>
    <property type="match status" value="1"/>
</dbReference>
<feature type="domain" description="PH" evidence="1">
    <location>
        <begin position="59"/>
        <end position="117"/>
    </location>
</feature>
<dbReference type="CDD" id="cd00821">
    <property type="entry name" value="PH"/>
    <property type="match status" value="1"/>
</dbReference>
<dbReference type="Proteomes" id="UP000824540">
    <property type="component" value="Unassembled WGS sequence"/>
</dbReference>
<dbReference type="OrthoDB" id="2157866at2759"/>
<dbReference type="SUPFAM" id="SSF50729">
    <property type="entry name" value="PH domain-like"/>
    <property type="match status" value="1"/>
</dbReference>
<dbReference type="EMBL" id="JAFBMS010000013">
    <property type="protein sequence ID" value="KAG9347380.1"/>
    <property type="molecule type" value="Genomic_DNA"/>
</dbReference>
<keyword evidence="3" id="KW-1185">Reference proteome</keyword>
<reference evidence="2" key="1">
    <citation type="thesis" date="2021" institute="BYU ScholarsArchive" country="Provo, UT, USA">
        <title>Applications of and Algorithms for Genome Assembly and Genomic Analyses with an Emphasis on Marine Teleosts.</title>
        <authorList>
            <person name="Pickett B.D."/>
        </authorList>
    </citation>
    <scope>NUCLEOTIDE SEQUENCE</scope>
    <source>
        <strain evidence="2">HI-2016</strain>
    </source>
</reference>
<protein>
    <recommendedName>
        <fullName evidence="1">PH domain-containing protein</fullName>
    </recommendedName>
</protein>
<proteinExistence type="predicted"/>
<evidence type="ECO:0000313" key="3">
    <source>
        <dbReference type="Proteomes" id="UP000824540"/>
    </source>
</evidence>
<gene>
    <name evidence="2" type="ORF">JZ751_004947</name>
</gene>
<evidence type="ECO:0000259" key="1">
    <source>
        <dbReference type="Pfam" id="PF00169"/>
    </source>
</evidence>
<organism evidence="2 3">
    <name type="scientific">Albula glossodonta</name>
    <name type="common">roundjaw bonefish</name>
    <dbReference type="NCBI Taxonomy" id="121402"/>
    <lineage>
        <taxon>Eukaryota</taxon>
        <taxon>Metazoa</taxon>
        <taxon>Chordata</taxon>
        <taxon>Craniata</taxon>
        <taxon>Vertebrata</taxon>
        <taxon>Euteleostomi</taxon>
        <taxon>Actinopterygii</taxon>
        <taxon>Neopterygii</taxon>
        <taxon>Teleostei</taxon>
        <taxon>Albuliformes</taxon>
        <taxon>Albulidae</taxon>
        <taxon>Albula</taxon>
    </lineage>
</organism>
<dbReference type="AlphaFoldDB" id="A0A8T2P699"/>
<name>A0A8T2P699_9TELE</name>
<dbReference type="InterPro" id="IPR001849">
    <property type="entry name" value="PH_domain"/>
</dbReference>
<evidence type="ECO:0000313" key="2">
    <source>
        <dbReference type="EMBL" id="KAG9347380.1"/>
    </source>
</evidence>
<accession>A0A8T2P699</accession>